<organism evidence="1">
    <name type="scientific">Solanum chacoense</name>
    <name type="common">Chaco potato</name>
    <dbReference type="NCBI Taxonomy" id="4108"/>
    <lineage>
        <taxon>Eukaryota</taxon>
        <taxon>Viridiplantae</taxon>
        <taxon>Streptophyta</taxon>
        <taxon>Embryophyta</taxon>
        <taxon>Tracheophyta</taxon>
        <taxon>Spermatophyta</taxon>
        <taxon>Magnoliopsida</taxon>
        <taxon>eudicotyledons</taxon>
        <taxon>Gunneridae</taxon>
        <taxon>Pentapetalae</taxon>
        <taxon>asterids</taxon>
        <taxon>lamiids</taxon>
        <taxon>Solanales</taxon>
        <taxon>Solanaceae</taxon>
        <taxon>Solanoideae</taxon>
        <taxon>Solaneae</taxon>
        <taxon>Solanum</taxon>
    </lineage>
</organism>
<accession>A0A0V0IP20</accession>
<dbReference type="AlphaFoldDB" id="A0A0V0IP20"/>
<evidence type="ECO:0000313" key="1">
    <source>
        <dbReference type="EMBL" id="JAP34257.1"/>
    </source>
</evidence>
<proteinExistence type="predicted"/>
<name>A0A0V0IP20_SOLCH</name>
<reference evidence="1" key="1">
    <citation type="submission" date="2015-12" db="EMBL/GenBank/DDBJ databases">
        <title>Gene expression during late stages of embryo sac development: a critical building block for successful pollen-pistil interactions.</title>
        <authorList>
            <person name="Liu Y."/>
            <person name="Joly V."/>
            <person name="Sabar M."/>
            <person name="Matton D.P."/>
        </authorList>
    </citation>
    <scope>NUCLEOTIDE SEQUENCE</scope>
</reference>
<dbReference type="EMBL" id="GEDG01004164">
    <property type="protein sequence ID" value="JAP34257.1"/>
    <property type="molecule type" value="Transcribed_RNA"/>
</dbReference>
<sequence length="84" mass="9332">MQKYPLVSPMIIQNHVLKYNFLLAVLAKGSSNAEATTTELARESPVNSLVICQIYFLLPQISYSMTYSTNTGTLVSIVSFKTLK</sequence>
<protein>
    <submittedName>
        <fullName evidence="1">Putative ovule protein</fullName>
    </submittedName>
</protein>